<protein>
    <submittedName>
        <fullName evidence="2">Uncharacterized protein</fullName>
    </submittedName>
</protein>
<accession>A0ABV3FZC4</accession>
<organism evidence="2 3">
    <name type="scientific">Nocardia aurea</name>
    <dbReference type="NCBI Taxonomy" id="2144174"/>
    <lineage>
        <taxon>Bacteria</taxon>
        <taxon>Bacillati</taxon>
        <taxon>Actinomycetota</taxon>
        <taxon>Actinomycetes</taxon>
        <taxon>Mycobacteriales</taxon>
        <taxon>Nocardiaceae</taxon>
        <taxon>Nocardia</taxon>
    </lineage>
</organism>
<dbReference type="RefSeq" id="WP_109529764.1">
    <property type="nucleotide sequence ID" value="NZ_JBEXKW010000048.1"/>
</dbReference>
<evidence type="ECO:0000313" key="3">
    <source>
        <dbReference type="Proteomes" id="UP001551695"/>
    </source>
</evidence>
<sequence>MKAEMRAVPGPGVAERDERPDLAAWRRRHALRQSSAAQPVRNERKYRRGAKHRKRSMDS</sequence>
<feature type="compositionally biased region" description="Basic residues" evidence="1">
    <location>
        <begin position="44"/>
        <end position="59"/>
    </location>
</feature>
<reference evidence="2 3" key="1">
    <citation type="submission" date="2024-06" db="EMBL/GenBank/DDBJ databases">
        <title>The Natural Products Discovery Center: Release of the First 8490 Sequenced Strains for Exploring Actinobacteria Biosynthetic Diversity.</title>
        <authorList>
            <person name="Kalkreuter E."/>
            <person name="Kautsar S.A."/>
            <person name="Yang D."/>
            <person name="Bader C.D."/>
            <person name="Teijaro C.N."/>
            <person name="Fluegel L."/>
            <person name="Davis C.M."/>
            <person name="Simpson J.R."/>
            <person name="Lauterbach L."/>
            <person name="Steele A.D."/>
            <person name="Gui C."/>
            <person name="Meng S."/>
            <person name="Li G."/>
            <person name="Viehrig K."/>
            <person name="Ye F."/>
            <person name="Su P."/>
            <person name="Kiefer A.F."/>
            <person name="Nichols A."/>
            <person name="Cepeda A.J."/>
            <person name="Yan W."/>
            <person name="Fan B."/>
            <person name="Jiang Y."/>
            <person name="Adhikari A."/>
            <person name="Zheng C.-J."/>
            <person name="Schuster L."/>
            <person name="Cowan T.M."/>
            <person name="Smanski M.J."/>
            <person name="Chevrette M.G."/>
            <person name="De Carvalho L.P.S."/>
            <person name="Shen B."/>
        </authorList>
    </citation>
    <scope>NUCLEOTIDE SEQUENCE [LARGE SCALE GENOMIC DNA]</scope>
    <source>
        <strain evidence="2 3">NPDC050403</strain>
    </source>
</reference>
<proteinExistence type="predicted"/>
<name>A0ABV3FZC4_9NOCA</name>
<evidence type="ECO:0000256" key="1">
    <source>
        <dbReference type="SAM" id="MobiDB-lite"/>
    </source>
</evidence>
<keyword evidence="3" id="KW-1185">Reference proteome</keyword>
<comment type="caution">
    <text evidence="2">The sequence shown here is derived from an EMBL/GenBank/DDBJ whole genome shotgun (WGS) entry which is preliminary data.</text>
</comment>
<gene>
    <name evidence="2" type="ORF">AB0I48_23420</name>
</gene>
<dbReference type="Proteomes" id="UP001551695">
    <property type="component" value="Unassembled WGS sequence"/>
</dbReference>
<feature type="region of interest" description="Disordered" evidence="1">
    <location>
        <begin position="1"/>
        <end position="59"/>
    </location>
</feature>
<dbReference type="EMBL" id="JBFAKC010000011">
    <property type="protein sequence ID" value="MEV0710521.1"/>
    <property type="molecule type" value="Genomic_DNA"/>
</dbReference>
<evidence type="ECO:0000313" key="2">
    <source>
        <dbReference type="EMBL" id="MEV0710521.1"/>
    </source>
</evidence>